<evidence type="ECO:0000256" key="3">
    <source>
        <dbReference type="ARBA" id="ARBA00009881"/>
    </source>
</evidence>
<dbReference type="Proteomes" id="UP000030437">
    <property type="component" value="Unassembled WGS sequence"/>
</dbReference>
<dbReference type="OrthoDB" id="9778912at2"/>
<evidence type="ECO:0000256" key="6">
    <source>
        <dbReference type="ARBA" id="ARBA00022630"/>
    </source>
</evidence>
<evidence type="ECO:0000256" key="1">
    <source>
        <dbReference type="ARBA" id="ARBA00001917"/>
    </source>
</evidence>
<organism evidence="12 13">
    <name type="scientific">Lysinibacillus odysseyi 34hs-1 = NBRC 100172</name>
    <dbReference type="NCBI Taxonomy" id="1220589"/>
    <lineage>
        <taxon>Bacteria</taxon>
        <taxon>Bacillati</taxon>
        <taxon>Bacillota</taxon>
        <taxon>Bacilli</taxon>
        <taxon>Bacillales</taxon>
        <taxon>Bacillaceae</taxon>
        <taxon>Lysinibacillus</taxon>
    </lineage>
</organism>
<evidence type="ECO:0000256" key="10">
    <source>
        <dbReference type="ARBA" id="ARBA00031155"/>
    </source>
</evidence>
<comment type="similarity">
    <text evidence="3">Belongs to the nitronate monooxygenase family. NMO class I subfamily.</text>
</comment>
<dbReference type="InterPro" id="IPR004136">
    <property type="entry name" value="NMO"/>
</dbReference>
<dbReference type="Pfam" id="PF03060">
    <property type="entry name" value="NMO"/>
    <property type="match status" value="1"/>
</dbReference>
<dbReference type="GO" id="GO:0018580">
    <property type="term" value="F:nitronate monooxygenase activity"/>
    <property type="evidence" value="ECO:0007669"/>
    <property type="project" value="InterPro"/>
</dbReference>
<dbReference type="GO" id="GO:0009636">
    <property type="term" value="P:response to toxic substance"/>
    <property type="evidence" value="ECO:0007669"/>
    <property type="project" value="UniProtKB-KW"/>
</dbReference>
<sequence length="335" mass="36780">MLEKCKYPIIQAPMAGGISTVALAAAVSKNGGLGFLAAGYKTAGALEKEILEMEQIGVLYGVNVFVPSKEPVEQDVGTYKTLLEKDWDMELELPAWSDDEWQQKLTLLKRYKVPAASFTFGCPNKEIIKDLQEQGIYIIITVTDANEARLAQQAGADAVCLQGIEAGGHRGSFENSDLQESRPLIDLLREVRKTVEIPVITAGGIMEGWQIAELIQAGAAAVQLGTAFICCEESGANQLYKRALIERQFTSTKLTRTFTGRLARGLENDFMHRYEAVAPAVYPTLHFLTQSIRKKALASENTQAMSMWAGEGFQRVRAMPVKELMEKLVAEASLS</sequence>
<gene>
    <name evidence="12" type="ORF">CD32_22705</name>
</gene>
<evidence type="ECO:0000256" key="4">
    <source>
        <dbReference type="ARBA" id="ARBA00013457"/>
    </source>
</evidence>
<evidence type="ECO:0000313" key="12">
    <source>
        <dbReference type="EMBL" id="KGR82106.1"/>
    </source>
</evidence>
<keyword evidence="13" id="KW-1185">Reference proteome</keyword>
<comment type="cofactor">
    <cofactor evidence="1">
        <name>FMN</name>
        <dbReference type="ChEBI" id="CHEBI:58210"/>
    </cofactor>
</comment>
<dbReference type="InterPro" id="IPR013785">
    <property type="entry name" value="Aldolase_TIM"/>
</dbReference>
<dbReference type="PANTHER" id="PTHR42747:SF3">
    <property type="entry name" value="NITRONATE MONOOXYGENASE-RELATED"/>
    <property type="match status" value="1"/>
</dbReference>
<keyword evidence="9" id="KW-0503">Monooxygenase</keyword>
<dbReference type="AlphaFoldDB" id="A0A0A3IBF6"/>
<dbReference type="RefSeq" id="WP_036159295.1">
    <property type="nucleotide sequence ID" value="NZ_AVCX01000001.1"/>
</dbReference>
<comment type="caution">
    <text evidence="12">The sequence shown here is derived from an EMBL/GenBank/DDBJ whole genome shotgun (WGS) entry which is preliminary data.</text>
</comment>
<evidence type="ECO:0000313" key="13">
    <source>
        <dbReference type="Proteomes" id="UP000030437"/>
    </source>
</evidence>
<evidence type="ECO:0000256" key="2">
    <source>
        <dbReference type="ARBA" id="ARBA00003535"/>
    </source>
</evidence>
<comment type="catalytic activity">
    <reaction evidence="11">
        <text>3 propionate 3-nitronate + 3 O2 + H2O = 3 3-oxopropanoate + 2 nitrate + nitrite + H2O2 + 3 H(+)</text>
        <dbReference type="Rhea" id="RHEA:57332"/>
        <dbReference type="ChEBI" id="CHEBI:15377"/>
        <dbReference type="ChEBI" id="CHEBI:15378"/>
        <dbReference type="ChEBI" id="CHEBI:15379"/>
        <dbReference type="ChEBI" id="CHEBI:16240"/>
        <dbReference type="ChEBI" id="CHEBI:16301"/>
        <dbReference type="ChEBI" id="CHEBI:17632"/>
        <dbReference type="ChEBI" id="CHEBI:33190"/>
        <dbReference type="ChEBI" id="CHEBI:136067"/>
    </reaction>
</comment>
<comment type="function">
    <text evidence="2">Nitronate monooxygenase that uses molecular oxygen to catalyze the oxidative denitrification of alkyl nitronates. Acts on propionate 3-nitronate (P3N), the presumed physiological substrate. Probably functions in the detoxification of P3N, a metabolic poison produced by plants and fungi as a defense mechanism.</text>
</comment>
<dbReference type="CDD" id="cd04730">
    <property type="entry name" value="NPD_like"/>
    <property type="match status" value="1"/>
</dbReference>
<dbReference type="Gene3D" id="3.20.20.70">
    <property type="entry name" value="Aldolase class I"/>
    <property type="match status" value="1"/>
</dbReference>
<name>A0A0A3IBF6_9BACI</name>
<reference evidence="12 13" key="1">
    <citation type="submission" date="2014-02" db="EMBL/GenBank/DDBJ databases">
        <title>Draft genome sequence of Lysinibacillus odysseyi NBRC 100172.</title>
        <authorList>
            <person name="Zhang F."/>
            <person name="Wang G."/>
            <person name="Zhang L."/>
        </authorList>
    </citation>
    <scope>NUCLEOTIDE SEQUENCE [LARGE SCALE GENOMIC DNA]</scope>
    <source>
        <strain evidence="12 13">NBRC 100172</strain>
    </source>
</reference>
<dbReference type="EMBL" id="JPVP01000060">
    <property type="protein sequence ID" value="KGR82106.1"/>
    <property type="molecule type" value="Genomic_DNA"/>
</dbReference>
<keyword evidence="7" id="KW-0288">FMN</keyword>
<protein>
    <recommendedName>
        <fullName evidence="4">Probable nitronate monooxygenase</fullName>
    </recommendedName>
    <alternativeName>
        <fullName evidence="10">Propionate 3-nitronate monooxygenase</fullName>
    </alternativeName>
</protein>
<evidence type="ECO:0000256" key="11">
    <source>
        <dbReference type="ARBA" id="ARBA00049401"/>
    </source>
</evidence>
<dbReference type="SUPFAM" id="SSF51412">
    <property type="entry name" value="Inosine monophosphate dehydrogenase (IMPDH)"/>
    <property type="match status" value="1"/>
</dbReference>
<keyword evidence="8" id="KW-0560">Oxidoreductase</keyword>
<dbReference type="eggNOG" id="COG2070">
    <property type="taxonomic scope" value="Bacteria"/>
</dbReference>
<evidence type="ECO:0000256" key="7">
    <source>
        <dbReference type="ARBA" id="ARBA00022643"/>
    </source>
</evidence>
<dbReference type="PANTHER" id="PTHR42747">
    <property type="entry name" value="NITRONATE MONOOXYGENASE-RELATED"/>
    <property type="match status" value="1"/>
</dbReference>
<accession>A0A0A3IBF6</accession>
<dbReference type="STRING" id="1220589.CD32_22705"/>
<evidence type="ECO:0000256" key="9">
    <source>
        <dbReference type="ARBA" id="ARBA00023033"/>
    </source>
</evidence>
<keyword evidence="5" id="KW-0216">Detoxification</keyword>
<evidence type="ECO:0000256" key="8">
    <source>
        <dbReference type="ARBA" id="ARBA00023002"/>
    </source>
</evidence>
<proteinExistence type="inferred from homology"/>
<keyword evidence="6" id="KW-0285">Flavoprotein</keyword>
<evidence type="ECO:0000256" key="5">
    <source>
        <dbReference type="ARBA" id="ARBA00022575"/>
    </source>
</evidence>